<protein>
    <submittedName>
        <fullName evidence="1">Uncharacterized protein</fullName>
    </submittedName>
</protein>
<keyword evidence="2" id="KW-1185">Reference proteome</keyword>
<reference evidence="2" key="1">
    <citation type="submission" date="2016-04" db="EMBL/GenBank/DDBJ databases">
        <title>Cephalotus genome sequencing.</title>
        <authorList>
            <person name="Fukushima K."/>
            <person name="Hasebe M."/>
            <person name="Fang X."/>
        </authorList>
    </citation>
    <scope>NUCLEOTIDE SEQUENCE [LARGE SCALE GENOMIC DNA]</scope>
    <source>
        <strain evidence="2">cv. St1</strain>
    </source>
</reference>
<gene>
    <name evidence="1" type="ORF">CFOL_v3_18224</name>
</gene>
<sequence length="57" mass="6697">MSTPLLQYDLAQPITIILVGPNYPRWQMVDLSHQYQFIGQLDRLRQEPGQSIDNFYS</sequence>
<name>A0A1Q3C3C6_CEPFO</name>
<dbReference type="EMBL" id="BDDD01001270">
    <property type="protein sequence ID" value="GAV74744.1"/>
    <property type="molecule type" value="Genomic_DNA"/>
</dbReference>
<comment type="caution">
    <text evidence="1">The sequence shown here is derived from an EMBL/GenBank/DDBJ whole genome shotgun (WGS) entry which is preliminary data.</text>
</comment>
<organism evidence="1 2">
    <name type="scientific">Cephalotus follicularis</name>
    <name type="common">Albany pitcher plant</name>
    <dbReference type="NCBI Taxonomy" id="3775"/>
    <lineage>
        <taxon>Eukaryota</taxon>
        <taxon>Viridiplantae</taxon>
        <taxon>Streptophyta</taxon>
        <taxon>Embryophyta</taxon>
        <taxon>Tracheophyta</taxon>
        <taxon>Spermatophyta</taxon>
        <taxon>Magnoliopsida</taxon>
        <taxon>eudicotyledons</taxon>
        <taxon>Gunneridae</taxon>
        <taxon>Pentapetalae</taxon>
        <taxon>rosids</taxon>
        <taxon>fabids</taxon>
        <taxon>Oxalidales</taxon>
        <taxon>Cephalotaceae</taxon>
        <taxon>Cephalotus</taxon>
    </lineage>
</organism>
<evidence type="ECO:0000313" key="1">
    <source>
        <dbReference type="EMBL" id="GAV74744.1"/>
    </source>
</evidence>
<proteinExistence type="predicted"/>
<accession>A0A1Q3C3C6</accession>
<dbReference type="InParanoid" id="A0A1Q3C3C6"/>
<dbReference type="Proteomes" id="UP000187406">
    <property type="component" value="Unassembled WGS sequence"/>
</dbReference>
<dbReference type="AlphaFoldDB" id="A0A1Q3C3C6"/>
<evidence type="ECO:0000313" key="2">
    <source>
        <dbReference type="Proteomes" id="UP000187406"/>
    </source>
</evidence>